<proteinExistence type="inferred from homology"/>
<feature type="compositionally biased region" description="Polar residues" evidence="8">
    <location>
        <begin position="118"/>
        <end position="128"/>
    </location>
</feature>
<feature type="compositionally biased region" description="Low complexity" evidence="8">
    <location>
        <begin position="10"/>
        <end position="22"/>
    </location>
</feature>
<keyword evidence="2 9" id="KW-0812">Transmembrane</keyword>
<keyword evidence="5 9" id="KW-0472">Membrane</keyword>
<dbReference type="InterPro" id="IPR001054">
    <property type="entry name" value="A/G_cyclase"/>
</dbReference>
<feature type="transmembrane region" description="Helical" evidence="9">
    <location>
        <begin position="249"/>
        <end position="270"/>
    </location>
</feature>
<reference evidence="12 13" key="1">
    <citation type="journal article" date="2018" name="BMC Genomics">
        <title>The genome of Naegleria lovaniensis, the basis for a comparative approach to unravel pathogenicity factors of the human pathogenic amoeba N. fowleri.</title>
        <authorList>
            <person name="Liechti N."/>
            <person name="Schurch N."/>
            <person name="Bruggmann R."/>
            <person name="Wittwer M."/>
        </authorList>
    </citation>
    <scope>NUCLEOTIDE SEQUENCE [LARGE SCALE GENOMIC DNA]</scope>
    <source>
        <strain evidence="12 13">ATCC 30569</strain>
    </source>
</reference>
<evidence type="ECO:0000256" key="9">
    <source>
        <dbReference type="SAM" id="Phobius"/>
    </source>
</evidence>
<dbReference type="EMBL" id="PYSW02000020">
    <property type="protein sequence ID" value="KAG2383415.1"/>
    <property type="molecule type" value="Genomic_DNA"/>
</dbReference>
<dbReference type="RefSeq" id="XP_044549094.1">
    <property type="nucleotide sequence ID" value="XM_044693686.1"/>
</dbReference>
<feature type="region of interest" description="Disordered" evidence="8">
    <location>
        <begin position="72"/>
        <end position="94"/>
    </location>
</feature>
<feature type="region of interest" description="Disordered" evidence="8">
    <location>
        <begin position="1668"/>
        <end position="1696"/>
    </location>
</feature>
<organism evidence="12 13">
    <name type="scientific">Naegleria lovaniensis</name>
    <name type="common">Amoeba</name>
    <dbReference type="NCBI Taxonomy" id="51637"/>
    <lineage>
        <taxon>Eukaryota</taxon>
        <taxon>Discoba</taxon>
        <taxon>Heterolobosea</taxon>
        <taxon>Tetramitia</taxon>
        <taxon>Eutetramitia</taxon>
        <taxon>Vahlkampfiidae</taxon>
        <taxon>Naegleria</taxon>
    </lineage>
</organism>
<feature type="compositionally biased region" description="Polar residues" evidence="8">
    <location>
        <begin position="48"/>
        <end position="60"/>
    </location>
</feature>
<dbReference type="Gene3D" id="3.30.450.20">
    <property type="entry name" value="PAS domain"/>
    <property type="match status" value="1"/>
</dbReference>
<feature type="domain" description="PAS" evidence="10">
    <location>
        <begin position="1302"/>
        <end position="1372"/>
    </location>
</feature>
<evidence type="ECO:0000256" key="3">
    <source>
        <dbReference type="ARBA" id="ARBA00022741"/>
    </source>
</evidence>
<dbReference type="InterPro" id="IPR050401">
    <property type="entry name" value="Cyclic_nucleotide_synthase"/>
</dbReference>
<feature type="compositionally biased region" description="Basic residues" evidence="8">
    <location>
        <begin position="33"/>
        <end position="42"/>
    </location>
</feature>
<feature type="region of interest" description="Disordered" evidence="8">
    <location>
        <begin position="1"/>
        <end position="60"/>
    </location>
</feature>
<dbReference type="InterPro" id="IPR018297">
    <property type="entry name" value="A/G_cyclase_CS"/>
</dbReference>
<feature type="transmembrane region" description="Helical" evidence="9">
    <location>
        <begin position="963"/>
        <end position="985"/>
    </location>
</feature>
<feature type="compositionally biased region" description="Polar residues" evidence="8">
    <location>
        <begin position="1751"/>
        <end position="1761"/>
    </location>
</feature>
<feature type="transmembrane region" description="Helical" evidence="9">
    <location>
        <begin position="343"/>
        <end position="362"/>
    </location>
</feature>
<comment type="caution">
    <text evidence="12">The sequence shown here is derived from an EMBL/GenBank/DDBJ whole genome shotgun (WGS) entry which is preliminary data.</text>
</comment>
<dbReference type="GO" id="GO:0016020">
    <property type="term" value="C:membrane"/>
    <property type="evidence" value="ECO:0007669"/>
    <property type="project" value="UniProtKB-SubCell"/>
</dbReference>
<feature type="domain" description="Guanylate cyclase" evidence="11">
    <location>
        <begin position="1464"/>
        <end position="1598"/>
    </location>
</feature>
<dbReference type="PANTHER" id="PTHR11920:SF335">
    <property type="entry name" value="GUANYLATE CYCLASE"/>
    <property type="match status" value="1"/>
</dbReference>
<dbReference type="SUPFAM" id="SSF55785">
    <property type="entry name" value="PYP-like sensor domain (PAS domain)"/>
    <property type="match status" value="1"/>
</dbReference>
<dbReference type="Pfam" id="PF13426">
    <property type="entry name" value="PAS_9"/>
    <property type="match status" value="1"/>
</dbReference>
<evidence type="ECO:0000259" key="11">
    <source>
        <dbReference type="PROSITE" id="PS50125"/>
    </source>
</evidence>
<evidence type="ECO:0000256" key="2">
    <source>
        <dbReference type="ARBA" id="ARBA00022692"/>
    </source>
</evidence>
<feature type="transmembrane region" description="Helical" evidence="9">
    <location>
        <begin position="208"/>
        <end position="228"/>
    </location>
</feature>
<keyword evidence="4 9" id="KW-1133">Transmembrane helix</keyword>
<feature type="transmembrane region" description="Helical" evidence="9">
    <location>
        <begin position="761"/>
        <end position="785"/>
    </location>
</feature>
<dbReference type="Pfam" id="PF25474">
    <property type="entry name" value="TPR_TmcB"/>
    <property type="match status" value="1"/>
</dbReference>
<dbReference type="InterPro" id="IPR057352">
    <property type="entry name" value="TPR_TmcB/C"/>
</dbReference>
<evidence type="ECO:0008006" key="14">
    <source>
        <dbReference type="Google" id="ProtNLM"/>
    </source>
</evidence>
<feature type="compositionally biased region" description="Basic residues" evidence="8">
    <location>
        <begin position="1710"/>
        <end position="1720"/>
    </location>
</feature>
<evidence type="ECO:0000256" key="4">
    <source>
        <dbReference type="ARBA" id="ARBA00022989"/>
    </source>
</evidence>
<dbReference type="Pfam" id="PF00211">
    <property type="entry name" value="Guanylate_cyc"/>
    <property type="match status" value="1"/>
</dbReference>
<dbReference type="NCBIfam" id="TIGR00229">
    <property type="entry name" value="sensory_box"/>
    <property type="match status" value="1"/>
</dbReference>
<dbReference type="SMART" id="SM00091">
    <property type="entry name" value="PAS"/>
    <property type="match status" value="1"/>
</dbReference>
<sequence length="1773" mass="199740">MNAFNQSSYSLMSGGSNRSGMSNMGGGSASHLQRPHHGHSLHPMRGDASTTMGSNLQGGSNAMARRVSEFSMASSFSTGNTQKAPNQHAGSRNSLLQDTESAIFADRGDNESSKESAKTAQSASNAGGTSSAFIKSLENSLFLVINSLKYDKPIPTAISVMLHLFLALQTLSIGSPLEYDWGEYGKWVVSVVAISRTFGFQFMPYEGFIAVGVVYIMLILLAILSIYLTYRTQLIGSRYWDKIQFIARFCFGSISILAIPFTFSMMFAFWNCDYEKTVTINNASVFVLRNFPDRVCWSPLNGFFAAASMLVMITQLALISISATIFCNTHIQANDFFLVDNPFSMIYINVTNCVFLIIHPFIPKSVYFIAPIAYILISMGFGTLLLWNFPFVRRGANVFYGGIAFARIGVGIVTLVATLVNSQQSWEIGIGLVGGLIGGGTFMCIIGVVVTEIYSRYVQTKGRKLLKTCLQKRSFESITESDLKYVNYFVRFAMKGTDDDIGLADSFTKLAMTQRLTINAQTLITCALFVKFVLTNSSVTFAIVLIQKAQKQTSNFFLRYSIYLRSREIEKASSMGRNNFQLDSMANMVRSKCELLRQLYKLFWKNIAMDQGDDKKLYFIAKEIESVTKECSIIFQNMLFNFRNEVTVLRSYASFLDEFLFESTIAEELFEEATILEEENAKKSSIDAKRLLAKRNSHALTSKPSMHEPTFSPNLLKRRGSSREDVDMLESASQQGDAQNHPQKQKDIFRAALNKKEEHRFLFPFLMSLCAVGIFCVSVILIIGVTITANNNRDIDLIMTACAISSLPYGTISDIRKAQAMMKFSNSSQTQFIQGQVKKRVESNIQSMIQVHKHLKERLFTPTMMQRFFNTSSKIHIPILQTDSISLVQTTVKNSSVSDLATKFTTLSTNYLSKSSSEFNKTYEDFDFLMLWTNRQDFTMSFERLCDQLLIDVNENITYLRNVFIIVVCSISVAYFIYVIIYTVVMQRTLTRLGQIISLFRKISKDEVRTIIGTMEHKTEDKIISTKEYVATTKRVLIVLVAVCLIVTFVCGVLIVYETISFIENESLAMQKIQSANLVLQILERCKFKILELLMDDNESLGVSKYQFYTEIKTHISDLFISWNAFRYGQETNGFKALTGTGTEMDNILLQSKECNGTDFSCYSLDKLMTYFKISEKINDNAYHQIYPTVQVLAEYSDLFDSSITISDKTTLFISKYASHFTSQVMVISAASSSLTILLLFIFIYAIYRFMSNHMNEIHQFRIMLNHLHWETLDNDPLLHAYVMNYSLSASEQKKARTTLDNSSKEKAILEAAVEGAVICSTFGSIYVFNMSAQKLFGFRSDEVIGTPLEELFTPESRGKVATFISSSLHATSNQGETLSIFGLRKNKTTFPATVNLSVSVLKENENIISCFIRDATIEKQHDSELAEEKKKSEALLLNILPESVALRLQNGETFIADKVDDCTCLFSDICNFNEISSNMGASEIVQMLNIIINGYDSLIPKYYLEKIKTIQSHYFCVGGLQTMTSHANQSQQDHPELVLRFAMEMFSVMHSYNLQFGTNMTIKVGMHVGALVSGVIGQLKFAYDVWGDAVNLASRMESVCLDGRIQCSREAYLRLCSKFDFDERKDVYAKGKGLLTTYLLHTNYYQNPQNCHMTTILVEGADDDDNLMDEHHHHHSDVVSRGSYDISDAGSSAPPSVIIEDGHLVAHHHDHGMHHHSHHDAHSEVHHEQDHAIHLSSGHHNSHNTHQHSIHTSSDPQSNHRAVALDQDVRKE</sequence>
<evidence type="ECO:0000256" key="7">
    <source>
        <dbReference type="RuleBase" id="RU000405"/>
    </source>
</evidence>
<dbReference type="InterPro" id="IPR000014">
    <property type="entry name" value="PAS"/>
</dbReference>
<gene>
    <name evidence="12" type="ORF">C9374_004086</name>
</gene>
<feature type="transmembrane region" description="Helical" evidence="9">
    <location>
        <begin position="1225"/>
        <end position="1248"/>
    </location>
</feature>
<feature type="transmembrane region" description="Helical" evidence="9">
    <location>
        <begin position="368"/>
        <end position="387"/>
    </location>
</feature>
<dbReference type="InterPro" id="IPR029787">
    <property type="entry name" value="Nucleotide_cyclase"/>
</dbReference>
<evidence type="ECO:0000256" key="6">
    <source>
        <dbReference type="ARBA" id="ARBA00023239"/>
    </source>
</evidence>
<name>A0AA88GSR1_NAELO</name>
<feature type="region of interest" description="Disordered" evidence="8">
    <location>
        <begin position="1710"/>
        <end position="1773"/>
    </location>
</feature>
<evidence type="ECO:0000259" key="10">
    <source>
        <dbReference type="PROSITE" id="PS50112"/>
    </source>
</evidence>
<dbReference type="CDD" id="cd07302">
    <property type="entry name" value="CHD"/>
    <property type="match status" value="1"/>
</dbReference>
<feature type="compositionally biased region" description="Basic and acidic residues" evidence="8">
    <location>
        <begin position="1721"/>
        <end position="1734"/>
    </location>
</feature>
<accession>A0AA88GSR1</accession>
<dbReference type="GeneID" id="68096541"/>
<dbReference type="SUPFAM" id="SSF55073">
    <property type="entry name" value="Nucleotide cyclase"/>
    <property type="match status" value="1"/>
</dbReference>
<keyword evidence="3" id="KW-0547">Nucleotide-binding</keyword>
<dbReference type="PANTHER" id="PTHR11920">
    <property type="entry name" value="GUANYLYL CYCLASE"/>
    <property type="match status" value="1"/>
</dbReference>
<feature type="transmembrane region" description="Helical" evidence="9">
    <location>
        <begin position="303"/>
        <end position="331"/>
    </location>
</feature>
<dbReference type="Proteomes" id="UP000816034">
    <property type="component" value="Unassembled WGS sequence"/>
</dbReference>
<comment type="subcellular location">
    <subcellularLocation>
        <location evidence="1">Membrane</location>
    </subcellularLocation>
</comment>
<comment type="similarity">
    <text evidence="7">Belongs to the adenylyl cyclase class-4/guanylyl cyclase family.</text>
</comment>
<dbReference type="Gene3D" id="3.30.70.1230">
    <property type="entry name" value="Nucleotide cyclase"/>
    <property type="match status" value="1"/>
</dbReference>
<feature type="transmembrane region" description="Helical" evidence="9">
    <location>
        <begin position="1036"/>
        <end position="1057"/>
    </location>
</feature>
<dbReference type="GO" id="GO:0000166">
    <property type="term" value="F:nucleotide binding"/>
    <property type="evidence" value="ECO:0007669"/>
    <property type="project" value="UniProtKB-KW"/>
</dbReference>
<feature type="transmembrane region" description="Helical" evidence="9">
    <location>
        <begin position="432"/>
        <end position="454"/>
    </location>
</feature>
<dbReference type="PROSITE" id="PS50112">
    <property type="entry name" value="PAS"/>
    <property type="match status" value="1"/>
</dbReference>
<feature type="region of interest" description="Disordered" evidence="8">
    <location>
        <begin position="107"/>
        <end position="128"/>
    </location>
</feature>
<dbReference type="GO" id="GO:0035556">
    <property type="term" value="P:intracellular signal transduction"/>
    <property type="evidence" value="ECO:0007669"/>
    <property type="project" value="InterPro"/>
</dbReference>
<dbReference type="PROSITE" id="PS00452">
    <property type="entry name" value="GUANYLATE_CYCLASE_1"/>
    <property type="match status" value="1"/>
</dbReference>
<dbReference type="InterPro" id="IPR035965">
    <property type="entry name" value="PAS-like_dom_sf"/>
</dbReference>
<feature type="transmembrane region" description="Helical" evidence="9">
    <location>
        <begin position="399"/>
        <end position="420"/>
    </location>
</feature>
<feature type="compositionally biased region" description="Basic residues" evidence="8">
    <location>
        <begin position="1741"/>
        <end position="1750"/>
    </location>
</feature>
<protein>
    <recommendedName>
        <fullName evidence="14">Adenylate and Guanylate cyclase catalytic domain containing protein</fullName>
    </recommendedName>
</protein>
<keyword evidence="13" id="KW-1185">Reference proteome</keyword>
<evidence type="ECO:0000313" key="13">
    <source>
        <dbReference type="Proteomes" id="UP000816034"/>
    </source>
</evidence>
<feature type="compositionally biased region" description="Basic and acidic residues" evidence="8">
    <location>
        <begin position="107"/>
        <end position="117"/>
    </location>
</feature>
<dbReference type="SMART" id="SM00044">
    <property type="entry name" value="CYCc"/>
    <property type="match status" value="1"/>
</dbReference>
<keyword evidence="6 7" id="KW-0456">Lyase</keyword>
<dbReference type="GO" id="GO:0009190">
    <property type="term" value="P:cyclic nucleotide biosynthetic process"/>
    <property type="evidence" value="ECO:0007669"/>
    <property type="project" value="InterPro"/>
</dbReference>
<dbReference type="PROSITE" id="PS50125">
    <property type="entry name" value="GUANYLATE_CYCLASE_2"/>
    <property type="match status" value="1"/>
</dbReference>
<evidence type="ECO:0000313" key="12">
    <source>
        <dbReference type="EMBL" id="KAG2383415.1"/>
    </source>
</evidence>
<dbReference type="CDD" id="cd00130">
    <property type="entry name" value="PAS"/>
    <property type="match status" value="1"/>
</dbReference>
<evidence type="ECO:0000256" key="1">
    <source>
        <dbReference type="ARBA" id="ARBA00004370"/>
    </source>
</evidence>
<evidence type="ECO:0000256" key="8">
    <source>
        <dbReference type="SAM" id="MobiDB-lite"/>
    </source>
</evidence>
<dbReference type="GO" id="GO:0016849">
    <property type="term" value="F:phosphorus-oxygen lyase activity"/>
    <property type="evidence" value="ECO:0007669"/>
    <property type="project" value="InterPro"/>
</dbReference>
<evidence type="ECO:0000256" key="5">
    <source>
        <dbReference type="ARBA" id="ARBA00023136"/>
    </source>
</evidence>